<accession>A0ABR3FTB0</accession>
<name>A0ABR3FTB0_9AGAR</name>
<organism evidence="3 4">
    <name type="scientific">Marasmius crinis-equi</name>
    <dbReference type="NCBI Taxonomy" id="585013"/>
    <lineage>
        <taxon>Eukaryota</taxon>
        <taxon>Fungi</taxon>
        <taxon>Dikarya</taxon>
        <taxon>Basidiomycota</taxon>
        <taxon>Agaricomycotina</taxon>
        <taxon>Agaricomycetes</taxon>
        <taxon>Agaricomycetidae</taxon>
        <taxon>Agaricales</taxon>
        <taxon>Marasmiineae</taxon>
        <taxon>Marasmiaceae</taxon>
        <taxon>Marasmius</taxon>
    </lineage>
</organism>
<evidence type="ECO:0000313" key="3">
    <source>
        <dbReference type="EMBL" id="KAL0578560.1"/>
    </source>
</evidence>
<reference evidence="3 4" key="1">
    <citation type="submission" date="2024-02" db="EMBL/GenBank/DDBJ databases">
        <title>A draft genome for the cacao thread blight pathogen Marasmius crinis-equi.</title>
        <authorList>
            <person name="Cohen S.P."/>
            <person name="Baruah I.K."/>
            <person name="Amoako-Attah I."/>
            <person name="Bukari Y."/>
            <person name="Meinhardt L.W."/>
            <person name="Bailey B.A."/>
        </authorList>
    </citation>
    <scope>NUCLEOTIDE SEQUENCE [LARGE SCALE GENOMIC DNA]</scope>
    <source>
        <strain evidence="3 4">GH-76</strain>
    </source>
</reference>
<keyword evidence="2" id="KW-0812">Transmembrane</keyword>
<gene>
    <name evidence="3" type="ORF">V5O48_003410</name>
</gene>
<protein>
    <submittedName>
        <fullName evidence="3">Uncharacterized protein</fullName>
    </submittedName>
</protein>
<sequence length="330" mass="36809">MAAVCAVKRGPNTWRGLLSMTWPRLLVFLLFVDSFLYLFTSAVLLFGVVLETNLNACMAATNMCIIFYGSTKVIIYVFLGRSPPPFLTATNVVLSLFRVERVHLVWSPTASSGGRLRSKVWLLCMGLNVGYIVILVLMFVGIVHYWDEHGRCIIGLKPFADYALRHHHYSQRSFPLPTRNLQFSQPEAEDFGDAHYHRVYYCSHYIQPNCLYLALVNGRELGFVCFGTCGIDLTINSLTMFFVTGGADNVDFSEIEISRGGNTGTNDRSGNRVDGTSANKVFSFKLGSTSVRKMEGDEHPLQVMVHTRTSVDVDKDKDGESSISKGKADD</sequence>
<evidence type="ECO:0000256" key="2">
    <source>
        <dbReference type="SAM" id="Phobius"/>
    </source>
</evidence>
<feature type="transmembrane region" description="Helical" evidence="2">
    <location>
        <begin position="25"/>
        <end position="47"/>
    </location>
</feature>
<dbReference type="PANTHER" id="PTHR38848:SF3">
    <property type="entry name" value="G-PROTEIN COUPLED RECEPTORS FAMILY 3 PROFILE DOMAIN-CONTAINING PROTEIN"/>
    <property type="match status" value="1"/>
</dbReference>
<evidence type="ECO:0000256" key="1">
    <source>
        <dbReference type="SAM" id="MobiDB-lite"/>
    </source>
</evidence>
<keyword evidence="2" id="KW-1133">Transmembrane helix</keyword>
<feature type="region of interest" description="Disordered" evidence="1">
    <location>
        <begin position="297"/>
        <end position="330"/>
    </location>
</feature>
<keyword evidence="4" id="KW-1185">Reference proteome</keyword>
<dbReference type="EMBL" id="JBAHYK010000093">
    <property type="protein sequence ID" value="KAL0578560.1"/>
    <property type="molecule type" value="Genomic_DNA"/>
</dbReference>
<evidence type="ECO:0000313" key="4">
    <source>
        <dbReference type="Proteomes" id="UP001465976"/>
    </source>
</evidence>
<feature type="transmembrane region" description="Helical" evidence="2">
    <location>
        <begin position="120"/>
        <end position="146"/>
    </location>
</feature>
<feature type="compositionally biased region" description="Basic and acidic residues" evidence="1">
    <location>
        <begin position="309"/>
        <end position="330"/>
    </location>
</feature>
<proteinExistence type="predicted"/>
<comment type="caution">
    <text evidence="3">The sequence shown here is derived from an EMBL/GenBank/DDBJ whole genome shotgun (WGS) entry which is preliminary data.</text>
</comment>
<feature type="transmembrane region" description="Helical" evidence="2">
    <location>
        <begin position="59"/>
        <end position="79"/>
    </location>
</feature>
<keyword evidence="2" id="KW-0472">Membrane</keyword>
<dbReference type="Proteomes" id="UP001465976">
    <property type="component" value="Unassembled WGS sequence"/>
</dbReference>
<dbReference type="PANTHER" id="PTHR38848">
    <property type="entry name" value="G-PROTEIN COUPLED RECEPTORS FAMILY 3 PROFILE DOMAIN-CONTAINING PROTEIN"/>
    <property type="match status" value="1"/>
</dbReference>